<protein>
    <recommendedName>
        <fullName evidence="3">tRNA threonylcarbamoyladenosine biosynthesis protein TsaE</fullName>
    </recommendedName>
    <alternativeName>
        <fullName evidence="10">t(6)A37 threonylcarbamoyladenosine biosynthesis protein TsaE</fullName>
    </alternativeName>
</protein>
<accession>A0A7M2WSU3</accession>
<keyword evidence="7" id="KW-0547">Nucleotide-binding</keyword>
<dbReference type="Gene3D" id="3.40.50.300">
    <property type="entry name" value="P-loop containing nucleotide triphosphate hydrolases"/>
    <property type="match status" value="1"/>
</dbReference>
<evidence type="ECO:0000256" key="2">
    <source>
        <dbReference type="ARBA" id="ARBA00007599"/>
    </source>
</evidence>
<dbReference type="EMBL" id="CP063458">
    <property type="protein sequence ID" value="QOV88595.1"/>
    <property type="molecule type" value="Genomic_DNA"/>
</dbReference>
<dbReference type="GO" id="GO:0002949">
    <property type="term" value="P:tRNA threonylcarbamoyladenosine modification"/>
    <property type="evidence" value="ECO:0007669"/>
    <property type="project" value="InterPro"/>
</dbReference>
<dbReference type="InterPro" id="IPR003442">
    <property type="entry name" value="T6A_TsaE"/>
</dbReference>
<dbReference type="InterPro" id="IPR027417">
    <property type="entry name" value="P-loop_NTPase"/>
</dbReference>
<dbReference type="GO" id="GO:0046872">
    <property type="term" value="F:metal ion binding"/>
    <property type="evidence" value="ECO:0007669"/>
    <property type="project" value="UniProtKB-KW"/>
</dbReference>
<proteinExistence type="inferred from homology"/>
<dbReference type="NCBIfam" id="TIGR00150">
    <property type="entry name" value="T6A_YjeE"/>
    <property type="match status" value="1"/>
</dbReference>
<dbReference type="SUPFAM" id="SSF52540">
    <property type="entry name" value="P-loop containing nucleoside triphosphate hydrolases"/>
    <property type="match status" value="1"/>
</dbReference>
<gene>
    <name evidence="11" type="primary">tsaE</name>
    <name evidence="11" type="ORF">IPV69_20480</name>
</gene>
<dbReference type="RefSeq" id="WP_206291586.1">
    <property type="nucleotide sequence ID" value="NZ_CP063458.1"/>
</dbReference>
<evidence type="ECO:0000256" key="3">
    <source>
        <dbReference type="ARBA" id="ARBA00019010"/>
    </source>
</evidence>
<keyword evidence="12" id="KW-1185">Reference proteome</keyword>
<name>A0A7M2WSU3_9BACT</name>
<keyword evidence="6" id="KW-0479">Metal-binding</keyword>
<dbReference type="AlphaFoldDB" id="A0A7M2WSU3"/>
<dbReference type="KEGG" id="hbs:IPV69_20480"/>
<keyword evidence="8" id="KW-0067">ATP-binding</keyword>
<dbReference type="PANTHER" id="PTHR33540">
    <property type="entry name" value="TRNA THREONYLCARBAMOYLADENOSINE BIOSYNTHESIS PROTEIN TSAE"/>
    <property type="match status" value="1"/>
</dbReference>
<evidence type="ECO:0000256" key="4">
    <source>
        <dbReference type="ARBA" id="ARBA00022490"/>
    </source>
</evidence>
<keyword evidence="4" id="KW-0963">Cytoplasm</keyword>
<evidence type="ECO:0000256" key="1">
    <source>
        <dbReference type="ARBA" id="ARBA00004496"/>
    </source>
</evidence>
<evidence type="ECO:0000256" key="7">
    <source>
        <dbReference type="ARBA" id="ARBA00022741"/>
    </source>
</evidence>
<keyword evidence="5" id="KW-0819">tRNA processing</keyword>
<evidence type="ECO:0000256" key="10">
    <source>
        <dbReference type="ARBA" id="ARBA00032441"/>
    </source>
</evidence>
<evidence type="ECO:0000313" key="12">
    <source>
        <dbReference type="Proteomes" id="UP000593765"/>
    </source>
</evidence>
<reference evidence="11 12" key="1">
    <citation type="submission" date="2020-10" db="EMBL/GenBank/DDBJ databases">
        <title>Wide distribution of Phycisphaera-like planctomycetes from WD2101 soil group in peatlands and genome analysis of the first cultivated representative.</title>
        <authorList>
            <person name="Dedysh S.N."/>
            <person name="Beletsky A.V."/>
            <person name="Ivanova A."/>
            <person name="Kulichevskaya I.S."/>
            <person name="Suzina N.E."/>
            <person name="Philippov D.A."/>
            <person name="Rakitin A.L."/>
            <person name="Mardanov A.V."/>
            <person name="Ravin N.V."/>
        </authorList>
    </citation>
    <scope>NUCLEOTIDE SEQUENCE [LARGE SCALE GENOMIC DNA]</scope>
    <source>
        <strain evidence="11 12">M1803</strain>
    </source>
</reference>
<evidence type="ECO:0000256" key="6">
    <source>
        <dbReference type="ARBA" id="ARBA00022723"/>
    </source>
</evidence>
<comment type="similarity">
    <text evidence="2">Belongs to the TsaE family.</text>
</comment>
<comment type="subcellular location">
    <subcellularLocation>
        <location evidence="1">Cytoplasm</location>
    </subcellularLocation>
</comment>
<organism evidence="11 12">
    <name type="scientific">Humisphaera borealis</name>
    <dbReference type="NCBI Taxonomy" id="2807512"/>
    <lineage>
        <taxon>Bacteria</taxon>
        <taxon>Pseudomonadati</taxon>
        <taxon>Planctomycetota</taxon>
        <taxon>Phycisphaerae</taxon>
        <taxon>Tepidisphaerales</taxon>
        <taxon>Tepidisphaeraceae</taxon>
        <taxon>Humisphaera</taxon>
    </lineage>
</organism>
<dbReference type="PANTHER" id="PTHR33540:SF2">
    <property type="entry name" value="TRNA THREONYLCARBAMOYLADENOSINE BIOSYNTHESIS PROTEIN TSAE"/>
    <property type="match status" value="1"/>
</dbReference>
<dbReference type="Pfam" id="PF02367">
    <property type="entry name" value="TsaE"/>
    <property type="match status" value="1"/>
</dbReference>
<keyword evidence="9" id="KW-0460">Magnesium</keyword>
<dbReference type="GO" id="GO:0005737">
    <property type="term" value="C:cytoplasm"/>
    <property type="evidence" value="ECO:0007669"/>
    <property type="project" value="UniProtKB-SubCell"/>
</dbReference>
<evidence type="ECO:0000256" key="5">
    <source>
        <dbReference type="ARBA" id="ARBA00022694"/>
    </source>
</evidence>
<dbReference type="Proteomes" id="UP000593765">
    <property type="component" value="Chromosome"/>
</dbReference>
<dbReference type="GO" id="GO:0005524">
    <property type="term" value="F:ATP binding"/>
    <property type="evidence" value="ECO:0007669"/>
    <property type="project" value="UniProtKB-KW"/>
</dbReference>
<evidence type="ECO:0000256" key="8">
    <source>
        <dbReference type="ARBA" id="ARBA00022840"/>
    </source>
</evidence>
<evidence type="ECO:0000313" key="11">
    <source>
        <dbReference type="EMBL" id="QOV88595.1"/>
    </source>
</evidence>
<evidence type="ECO:0000256" key="9">
    <source>
        <dbReference type="ARBA" id="ARBA00022842"/>
    </source>
</evidence>
<sequence length="155" mass="16602">MPPKVNLLLTETHESSSVEQTEQIAAALAATLVGGEVIALHGDLGAGKTQFVRGLVRGLGGDPLRVSSPTYVLLHIYAQSPESADAMRLAVFHLDAYRVGGADDFEAIGFSELLEQGGVVVVEWPSRVAELLPSERIEVRIEPTGESARRITISR</sequence>